<sequence length="111" mass="13091">MNKRVKIAIFMKSQTLESNNYHKKKKSINPCPSHHLYTGFAFSDNNKMKNSHRSTRVKHVKTTKGRQTLKKTLDLSYSYLSLYDKPATELSSSKQFKRPQISQEKKMQFYE</sequence>
<name>A0A9Q0V5P0_SALVM</name>
<reference evidence="2" key="2">
    <citation type="journal article" date="2023" name="Int. J. Mol. Sci.">
        <title>De Novo Assembly and Annotation of 11 Diverse Shrub Willow (Salix) Genomes Reveals Novel Gene Organization in Sex-Linked Regions.</title>
        <authorList>
            <person name="Hyden B."/>
            <person name="Feng K."/>
            <person name="Yates T.B."/>
            <person name="Jawdy S."/>
            <person name="Cereghino C."/>
            <person name="Smart L.B."/>
            <person name="Muchero W."/>
        </authorList>
    </citation>
    <scope>NUCLEOTIDE SEQUENCE [LARGE SCALE GENOMIC DNA]</scope>
    <source>
        <tissue evidence="2">Shoot tip</tissue>
    </source>
</reference>
<dbReference type="Proteomes" id="UP001151529">
    <property type="component" value="Chromosome 6"/>
</dbReference>
<dbReference type="EMBL" id="JAPFFL010000002">
    <property type="protein sequence ID" value="KAJ6742594.1"/>
    <property type="molecule type" value="Genomic_DNA"/>
</dbReference>
<evidence type="ECO:0000256" key="1">
    <source>
        <dbReference type="SAM" id="MobiDB-lite"/>
    </source>
</evidence>
<gene>
    <name evidence="2" type="ORF">OIU85_016656</name>
</gene>
<comment type="caution">
    <text evidence="2">The sequence shown here is derived from an EMBL/GenBank/DDBJ whole genome shotgun (WGS) entry which is preliminary data.</text>
</comment>
<organism evidence="2 3">
    <name type="scientific">Salix viminalis</name>
    <name type="common">Common osier</name>
    <name type="synonym">Basket willow</name>
    <dbReference type="NCBI Taxonomy" id="40686"/>
    <lineage>
        <taxon>Eukaryota</taxon>
        <taxon>Viridiplantae</taxon>
        <taxon>Streptophyta</taxon>
        <taxon>Embryophyta</taxon>
        <taxon>Tracheophyta</taxon>
        <taxon>Spermatophyta</taxon>
        <taxon>Magnoliopsida</taxon>
        <taxon>eudicotyledons</taxon>
        <taxon>Gunneridae</taxon>
        <taxon>Pentapetalae</taxon>
        <taxon>rosids</taxon>
        <taxon>fabids</taxon>
        <taxon>Malpighiales</taxon>
        <taxon>Salicaceae</taxon>
        <taxon>Saliceae</taxon>
        <taxon>Salix</taxon>
    </lineage>
</organism>
<evidence type="ECO:0000313" key="3">
    <source>
        <dbReference type="Proteomes" id="UP001151529"/>
    </source>
</evidence>
<proteinExistence type="predicted"/>
<feature type="region of interest" description="Disordered" evidence="1">
    <location>
        <begin position="92"/>
        <end position="111"/>
    </location>
</feature>
<dbReference type="AlphaFoldDB" id="A0A9Q0V5P0"/>
<accession>A0A9Q0V5P0</accession>
<keyword evidence="3" id="KW-1185">Reference proteome</keyword>
<protein>
    <submittedName>
        <fullName evidence="2">Uncharacterized protein</fullName>
    </submittedName>
</protein>
<reference evidence="2" key="1">
    <citation type="submission" date="2022-11" db="EMBL/GenBank/DDBJ databases">
        <authorList>
            <person name="Hyden B.L."/>
            <person name="Feng K."/>
            <person name="Yates T."/>
            <person name="Jawdy S."/>
            <person name="Smart L.B."/>
            <person name="Muchero W."/>
        </authorList>
    </citation>
    <scope>NUCLEOTIDE SEQUENCE</scope>
    <source>
        <tissue evidence="2">Shoot tip</tissue>
    </source>
</reference>
<evidence type="ECO:0000313" key="2">
    <source>
        <dbReference type="EMBL" id="KAJ6742594.1"/>
    </source>
</evidence>